<name>K9ZJN9_ANACC</name>
<dbReference type="HOGENOM" id="CLU_082394_1_0_3"/>
<dbReference type="eggNOG" id="COG0760">
    <property type="taxonomic scope" value="Bacteria"/>
</dbReference>
<evidence type="ECO:0000256" key="3">
    <source>
        <dbReference type="ARBA" id="ARBA00022729"/>
    </source>
</evidence>
<protein>
    <recommendedName>
        <fullName evidence="2">peptidylprolyl isomerase</fullName>
        <ecNumber evidence="2">5.2.1.8</ecNumber>
    </recommendedName>
</protein>
<evidence type="ECO:0000256" key="5">
    <source>
        <dbReference type="ARBA" id="ARBA00023235"/>
    </source>
</evidence>
<keyword evidence="9" id="KW-1185">Reference proteome</keyword>
<keyword evidence="5 6" id="KW-0413">Isomerase</keyword>
<dbReference type="EMBL" id="CP003659">
    <property type="protein sequence ID" value="AFZ59458.1"/>
    <property type="molecule type" value="Genomic_DNA"/>
</dbReference>
<evidence type="ECO:0000256" key="4">
    <source>
        <dbReference type="ARBA" id="ARBA00023110"/>
    </source>
</evidence>
<gene>
    <name evidence="8" type="ordered locus">Anacy_4090</name>
</gene>
<dbReference type="Gene3D" id="1.10.4030.10">
    <property type="entry name" value="Porin chaperone SurA, peptide-binding domain"/>
    <property type="match status" value="1"/>
</dbReference>
<dbReference type="EC" id="5.2.1.8" evidence="2"/>
<evidence type="ECO:0000259" key="7">
    <source>
        <dbReference type="PROSITE" id="PS50198"/>
    </source>
</evidence>
<dbReference type="PANTHER" id="PTHR47245">
    <property type="entry name" value="PEPTIDYLPROLYL ISOMERASE"/>
    <property type="match status" value="1"/>
</dbReference>
<dbReference type="GO" id="GO:0003755">
    <property type="term" value="F:peptidyl-prolyl cis-trans isomerase activity"/>
    <property type="evidence" value="ECO:0007669"/>
    <property type="project" value="UniProtKB-KW"/>
</dbReference>
<reference evidence="9" key="1">
    <citation type="journal article" date="2013" name="Proc. Natl. Acad. Sci. U.S.A.">
        <title>Improving the coverage of the cyanobacterial phylum using diversity-driven genome sequencing.</title>
        <authorList>
            <person name="Shih P.M."/>
            <person name="Wu D."/>
            <person name="Latifi A."/>
            <person name="Axen S.D."/>
            <person name="Fewer D.P."/>
            <person name="Talla E."/>
            <person name="Calteau A."/>
            <person name="Cai F."/>
            <person name="Tandeau de Marsac N."/>
            <person name="Rippka R."/>
            <person name="Herdman M."/>
            <person name="Sivonen K."/>
            <person name="Coursin T."/>
            <person name="Laurent T."/>
            <person name="Goodwin L."/>
            <person name="Nolan M."/>
            <person name="Davenport K.W."/>
            <person name="Han C.S."/>
            <person name="Rubin E.M."/>
            <person name="Eisen J.A."/>
            <person name="Woyke T."/>
            <person name="Gugger M."/>
            <person name="Kerfeld C.A."/>
        </authorList>
    </citation>
    <scope>NUCLEOTIDE SEQUENCE [LARGE SCALE GENOMIC DNA]</scope>
    <source>
        <strain evidence="9">ATCC 27899 / PCC 7122</strain>
    </source>
</reference>
<comment type="catalytic activity">
    <reaction evidence="1">
        <text>[protein]-peptidylproline (omega=180) = [protein]-peptidylproline (omega=0)</text>
        <dbReference type="Rhea" id="RHEA:16237"/>
        <dbReference type="Rhea" id="RHEA-COMP:10747"/>
        <dbReference type="Rhea" id="RHEA-COMP:10748"/>
        <dbReference type="ChEBI" id="CHEBI:83833"/>
        <dbReference type="ChEBI" id="CHEBI:83834"/>
        <dbReference type="EC" id="5.2.1.8"/>
    </reaction>
</comment>
<dbReference type="PATRIC" id="fig|272123.3.peg.4438"/>
<dbReference type="Pfam" id="PF00639">
    <property type="entry name" value="Rotamase"/>
    <property type="match status" value="1"/>
</dbReference>
<accession>K9ZJN9</accession>
<evidence type="ECO:0000256" key="6">
    <source>
        <dbReference type="PROSITE-ProRule" id="PRU00278"/>
    </source>
</evidence>
<sequence length="246" mass="28682">MSQPITITKEDILKQVQYSCKIPEIIEQIVSRKVIIAAAEEAGIQVETEELQTVADQIRLVHQLNSADDTWKWLEKHHLSLDDFEDIVYTNLISNKLLSHLFADQVEPYFFENQLNYMGVVMYEVIFSDEDLAIELFYSIKEGEMSFYDVAHKYIEDQELRRKGGYLGLLRRRDLKPEISAAVFAVKPPQLLKPIVTSKGVHLILVEELIQPDLNEKLQLRTHIISDLFSEWLKQQIEQYEVIKSF</sequence>
<dbReference type="AlphaFoldDB" id="K9ZJN9"/>
<dbReference type="RefSeq" id="WP_015216076.1">
    <property type="nucleotide sequence ID" value="NC_019771.1"/>
</dbReference>
<dbReference type="OrthoDB" id="530022at2"/>
<keyword evidence="3" id="KW-0732">Signal</keyword>
<dbReference type="InterPro" id="IPR000297">
    <property type="entry name" value="PPIase_PpiC"/>
</dbReference>
<dbReference type="STRING" id="272123.Anacy_4090"/>
<evidence type="ECO:0000256" key="2">
    <source>
        <dbReference type="ARBA" id="ARBA00013194"/>
    </source>
</evidence>
<evidence type="ECO:0000313" key="8">
    <source>
        <dbReference type="EMBL" id="AFZ59458.1"/>
    </source>
</evidence>
<evidence type="ECO:0000256" key="1">
    <source>
        <dbReference type="ARBA" id="ARBA00000971"/>
    </source>
</evidence>
<feature type="domain" description="PpiC" evidence="7">
    <location>
        <begin position="125"/>
        <end position="208"/>
    </location>
</feature>
<dbReference type="SUPFAM" id="SSF54534">
    <property type="entry name" value="FKBP-like"/>
    <property type="match status" value="1"/>
</dbReference>
<organism evidence="8 9">
    <name type="scientific">Anabaena cylindrica (strain ATCC 27899 / PCC 7122)</name>
    <dbReference type="NCBI Taxonomy" id="272123"/>
    <lineage>
        <taxon>Bacteria</taxon>
        <taxon>Bacillati</taxon>
        <taxon>Cyanobacteriota</taxon>
        <taxon>Cyanophyceae</taxon>
        <taxon>Nostocales</taxon>
        <taxon>Nostocaceae</taxon>
        <taxon>Anabaena</taxon>
    </lineage>
</organism>
<dbReference type="KEGG" id="acy:Anacy_4090"/>
<dbReference type="PROSITE" id="PS50198">
    <property type="entry name" value="PPIC_PPIASE_2"/>
    <property type="match status" value="1"/>
</dbReference>
<evidence type="ECO:0000313" key="9">
    <source>
        <dbReference type="Proteomes" id="UP000010474"/>
    </source>
</evidence>
<dbReference type="Gene3D" id="3.10.50.40">
    <property type="match status" value="1"/>
</dbReference>
<dbReference type="Proteomes" id="UP000010474">
    <property type="component" value="Chromosome"/>
</dbReference>
<proteinExistence type="predicted"/>
<dbReference type="SUPFAM" id="SSF109998">
    <property type="entry name" value="Triger factor/SurA peptide-binding domain-like"/>
    <property type="match status" value="1"/>
</dbReference>
<keyword evidence="4 6" id="KW-0697">Rotamase</keyword>
<dbReference type="InterPro" id="IPR046357">
    <property type="entry name" value="PPIase_dom_sf"/>
</dbReference>
<dbReference type="InterPro" id="IPR027304">
    <property type="entry name" value="Trigger_fact/SurA_dom_sf"/>
</dbReference>
<dbReference type="InterPro" id="IPR050245">
    <property type="entry name" value="PrsA_foldase"/>
</dbReference>
<dbReference type="PANTHER" id="PTHR47245:SF1">
    <property type="entry name" value="FOLDASE PROTEIN PRSA"/>
    <property type="match status" value="1"/>
</dbReference>